<comment type="caution">
    <text evidence="2">The sequence shown here is derived from an EMBL/GenBank/DDBJ whole genome shotgun (WGS) entry which is preliminary data.</text>
</comment>
<evidence type="ECO:0000256" key="1">
    <source>
        <dbReference type="SAM" id="MobiDB-lite"/>
    </source>
</evidence>
<dbReference type="EMBL" id="JAQQWM010000003">
    <property type="protein sequence ID" value="KAK8072740.1"/>
    <property type="molecule type" value="Genomic_DNA"/>
</dbReference>
<sequence>MCPPAREARHPFLLPRKTTAQQRPTQTPLCTSHLELNNQSLELPPQKALLRPQSRPQPHLPTLCQPQKRVARPVLSRNLLPEAVATLHLTTMSKEKALLKAAM</sequence>
<dbReference type="Proteomes" id="UP001446871">
    <property type="component" value="Unassembled WGS sequence"/>
</dbReference>
<organism evidence="2 3">
    <name type="scientific">Apiospora saccharicola</name>
    <dbReference type="NCBI Taxonomy" id="335842"/>
    <lineage>
        <taxon>Eukaryota</taxon>
        <taxon>Fungi</taxon>
        <taxon>Dikarya</taxon>
        <taxon>Ascomycota</taxon>
        <taxon>Pezizomycotina</taxon>
        <taxon>Sordariomycetes</taxon>
        <taxon>Xylariomycetidae</taxon>
        <taxon>Amphisphaeriales</taxon>
        <taxon>Apiosporaceae</taxon>
        <taxon>Apiospora</taxon>
    </lineage>
</organism>
<proteinExistence type="predicted"/>
<evidence type="ECO:0000313" key="3">
    <source>
        <dbReference type="Proteomes" id="UP001446871"/>
    </source>
</evidence>
<accession>A0ABR1VRB0</accession>
<reference evidence="2 3" key="1">
    <citation type="submission" date="2023-01" db="EMBL/GenBank/DDBJ databases">
        <title>Analysis of 21 Apiospora genomes using comparative genomics revels a genus with tremendous synthesis potential of carbohydrate active enzymes and secondary metabolites.</title>
        <authorList>
            <person name="Sorensen T."/>
        </authorList>
    </citation>
    <scope>NUCLEOTIDE SEQUENCE [LARGE SCALE GENOMIC DNA]</scope>
    <source>
        <strain evidence="2 3">CBS 83171</strain>
    </source>
</reference>
<keyword evidence="3" id="KW-1185">Reference proteome</keyword>
<name>A0ABR1VRB0_9PEZI</name>
<evidence type="ECO:0000313" key="2">
    <source>
        <dbReference type="EMBL" id="KAK8072740.1"/>
    </source>
</evidence>
<gene>
    <name evidence="2" type="ORF">PG996_006088</name>
</gene>
<feature type="region of interest" description="Disordered" evidence="1">
    <location>
        <begin position="1"/>
        <end position="26"/>
    </location>
</feature>
<feature type="compositionally biased region" description="Basic and acidic residues" evidence="1">
    <location>
        <begin position="1"/>
        <end position="10"/>
    </location>
</feature>
<protein>
    <submittedName>
        <fullName evidence="2">Uncharacterized protein</fullName>
    </submittedName>
</protein>